<evidence type="ECO:0000313" key="5">
    <source>
        <dbReference type="Proteomes" id="UP001199054"/>
    </source>
</evidence>
<dbReference type="PANTHER" id="PTHR40763">
    <property type="entry name" value="MEMBRANE PROTEIN-RELATED"/>
    <property type="match status" value="1"/>
</dbReference>
<feature type="compositionally biased region" description="Pro residues" evidence="1">
    <location>
        <begin position="9"/>
        <end position="25"/>
    </location>
</feature>
<organism evidence="4 5">
    <name type="scientific">Streptomyces antimicrobicus</name>
    <dbReference type="NCBI Taxonomy" id="2883108"/>
    <lineage>
        <taxon>Bacteria</taxon>
        <taxon>Bacillati</taxon>
        <taxon>Actinomycetota</taxon>
        <taxon>Actinomycetes</taxon>
        <taxon>Kitasatosporales</taxon>
        <taxon>Streptomycetaceae</taxon>
        <taxon>Streptomyces</taxon>
    </lineage>
</organism>
<dbReference type="InterPro" id="IPR012551">
    <property type="entry name" value="DUF1707_SHOCT-like"/>
</dbReference>
<keyword evidence="5" id="KW-1185">Reference proteome</keyword>
<evidence type="ECO:0000259" key="3">
    <source>
        <dbReference type="Pfam" id="PF09922"/>
    </source>
</evidence>
<dbReference type="Pfam" id="PF08044">
    <property type="entry name" value="DUF1707"/>
    <property type="match status" value="1"/>
</dbReference>
<dbReference type="Proteomes" id="UP001199054">
    <property type="component" value="Unassembled WGS sequence"/>
</dbReference>
<sequence>MDLEKHPAAPAPAPAPTPGPGPVPGPAQLRASDADRDRIAQILGDALAEGRLNAEEHSERLDSLYAVKTVGELELLVRDLPVPGGAAAGRSAAGGFPTGFPGAAPASPAAVPLGAGFAENVVAVCSSSTRKGRWRPAARTRAVSVLGDVTIDLTEAVFEQQVTEIDVTCVLGNVEIKVPENVALRGYGSGVLGNFEVYGEGRAEADPQAPVVIVRGFALLGNIEARPKPGARIVDLAMRLRKRLDA</sequence>
<feature type="region of interest" description="Disordered" evidence="1">
    <location>
        <begin position="1"/>
        <end position="33"/>
    </location>
</feature>
<name>A0ABS8BFR6_9ACTN</name>
<evidence type="ECO:0000313" key="4">
    <source>
        <dbReference type="EMBL" id="MCB5183470.1"/>
    </source>
</evidence>
<gene>
    <name evidence="4" type="ORF">LG632_29455</name>
</gene>
<comment type="caution">
    <text evidence="4">The sequence shown here is derived from an EMBL/GenBank/DDBJ whole genome shotgun (WGS) entry which is preliminary data.</text>
</comment>
<dbReference type="RefSeq" id="WP_226730985.1">
    <property type="nucleotide sequence ID" value="NZ_JAJAUY010000230.1"/>
</dbReference>
<dbReference type="InterPro" id="IPR024425">
    <property type="entry name" value="LiaF-like_C"/>
</dbReference>
<proteinExistence type="predicted"/>
<evidence type="ECO:0000256" key="1">
    <source>
        <dbReference type="SAM" id="MobiDB-lite"/>
    </source>
</evidence>
<accession>A0ABS8BFR6</accession>
<dbReference type="EMBL" id="JAJAUY010000230">
    <property type="protein sequence ID" value="MCB5183470.1"/>
    <property type="molecule type" value="Genomic_DNA"/>
</dbReference>
<dbReference type="Pfam" id="PF09922">
    <property type="entry name" value="LiaF-like_C"/>
    <property type="match status" value="1"/>
</dbReference>
<protein>
    <submittedName>
        <fullName evidence="4">DUF1707 domain-containing protein</fullName>
    </submittedName>
</protein>
<feature type="domain" description="DUF1707" evidence="2">
    <location>
        <begin position="29"/>
        <end position="81"/>
    </location>
</feature>
<dbReference type="PANTHER" id="PTHR40763:SF4">
    <property type="entry name" value="DUF1707 DOMAIN-CONTAINING PROTEIN"/>
    <property type="match status" value="1"/>
</dbReference>
<evidence type="ECO:0000259" key="2">
    <source>
        <dbReference type="Pfam" id="PF08044"/>
    </source>
</evidence>
<feature type="domain" description="Cell wall-active antibiotics response LiaF-like C-terminal" evidence="3">
    <location>
        <begin position="143"/>
        <end position="202"/>
    </location>
</feature>
<reference evidence="4 5" key="1">
    <citation type="submission" date="2021-10" db="EMBL/GenBank/DDBJ databases">
        <title>Streptomyces sp. strain SMC 277, a novel streptomycete isolated from soil.</title>
        <authorList>
            <person name="Chanama M."/>
        </authorList>
    </citation>
    <scope>NUCLEOTIDE SEQUENCE [LARGE SCALE GENOMIC DNA]</scope>
    <source>
        <strain evidence="4 5">SMC 277</strain>
    </source>
</reference>